<comment type="caution">
    <text evidence="2">The sequence shown here is derived from an EMBL/GenBank/DDBJ whole genome shotgun (WGS) entry which is preliminary data.</text>
</comment>
<protein>
    <submittedName>
        <fullName evidence="2">Uncharacterized protein</fullName>
    </submittedName>
</protein>
<evidence type="ECO:0000313" key="3">
    <source>
        <dbReference type="Proteomes" id="UP000641386"/>
    </source>
</evidence>
<feature type="transmembrane region" description="Helical" evidence="1">
    <location>
        <begin position="307"/>
        <end position="325"/>
    </location>
</feature>
<keyword evidence="1" id="KW-0472">Membrane</keyword>
<keyword evidence="1" id="KW-1133">Transmembrane helix</keyword>
<sequence length="341" mass="37309">MRLNVRRREYIAEQMSEVTKALTALGLPPPPVQVRIALRRWYWSKGANTPIGLMRASAVVAFLTLYAQLCYWLTVFVTRLFHAPKQHENADVPGIDNMPWTPFLYAAVIGLTFFFVTATVQAAFILYIGIPYESARLLWKVVPHRRMRAVVARETALIGRIASAVVAADRIRRQGSRNIPRNAGRLVTCLKAVKRQVASSHQAAGVPVFSSRARRLREHQNLVVAAIQRAETQLDVAPIASLTSLSTLLMKIADGYTRGQRGALLPPEDLQDLQPVRDWEPVRMVITALFIAGAAVAIAVLNLPDSATTALVGASGVLGASLVYGRGARSALDVAGFVQGR</sequence>
<dbReference type="Proteomes" id="UP000641386">
    <property type="component" value="Unassembled WGS sequence"/>
</dbReference>
<reference evidence="2" key="2">
    <citation type="submission" date="2020-09" db="EMBL/GenBank/DDBJ databases">
        <authorList>
            <person name="Sun Q."/>
            <person name="Ohkuma M."/>
        </authorList>
    </citation>
    <scope>NUCLEOTIDE SEQUENCE</scope>
    <source>
        <strain evidence="2">JCM 3302</strain>
    </source>
</reference>
<reference evidence="2" key="1">
    <citation type="journal article" date="2014" name="Int. J. Syst. Evol. Microbiol.">
        <title>Complete genome sequence of Corynebacterium casei LMG S-19264T (=DSM 44701T), isolated from a smear-ripened cheese.</title>
        <authorList>
            <consortium name="US DOE Joint Genome Institute (JGI-PGF)"/>
            <person name="Walter F."/>
            <person name="Albersmeier A."/>
            <person name="Kalinowski J."/>
            <person name="Ruckert C."/>
        </authorList>
    </citation>
    <scope>NUCLEOTIDE SEQUENCE</scope>
    <source>
        <strain evidence="2">JCM 3302</strain>
    </source>
</reference>
<evidence type="ECO:0000256" key="1">
    <source>
        <dbReference type="SAM" id="Phobius"/>
    </source>
</evidence>
<organism evidence="2 3">
    <name type="scientific">Streptomyces spiralis</name>
    <dbReference type="NCBI Taxonomy" id="66376"/>
    <lineage>
        <taxon>Bacteria</taxon>
        <taxon>Bacillati</taxon>
        <taxon>Actinomycetota</taxon>
        <taxon>Actinomycetes</taxon>
        <taxon>Kitasatosporales</taxon>
        <taxon>Streptomycetaceae</taxon>
        <taxon>Streptomyces</taxon>
    </lineage>
</organism>
<feature type="transmembrane region" description="Helical" evidence="1">
    <location>
        <begin position="102"/>
        <end position="130"/>
    </location>
</feature>
<dbReference type="EMBL" id="BNBC01000022">
    <property type="protein sequence ID" value="GHE84499.1"/>
    <property type="molecule type" value="Genomic_DNA"/>
</dbReference>
<feature type="transmembrane region" description="Helical" evidence="1">
    <location>
        <begin position="282"/>
        <end position="301"/>
    </location>
</feature>
<name>A0A919A536_9ACTN</name>
<accession>A0A919A536</accession>
<keyword evidence="1" id="KW-0812">Transmembrane</keyword>
<keyword evidence="3" id="KW-1185">Reference proteome</keyword>
<dbReference type="AlphaFoldDB" id="A0A919A536"/>
<proteinExistence type="predicted"/>
<gene>
    <name evidence="2" type="ORF">GCM10014715_45710</name>
</gene>
<evidence type="ECO:0000313" key="2">
    <source>
        <dbReference type="EMBL" id="GHE84499.1"/>
    </source>
</evidence>
<feature type="transmembrane region" description="Helical" evidence="1">
    <location>
        <begin position="58"/>
        <end position="82"/>
    </location>
</feature>